<dbReference type="InterPro" id="IPR008978">
    <property type="entry name" value="HSP20-like_chaperone"/>
</dbReference>
<evidence type="ECO:0000259" key="2">
    <source>
        <dbReference type="Pfam" id="PF06985"/>
    </source>
</evidence>
<dbReference type="OrthoDB" id="10511694at2759"/>
<feature type="compositionally biased region" description="Basic residues" evidence="1">
    <location>
        <begin position="68"/>
        <end position="85"/>
    </location>
</feature>
<dbReference type="HOGENOM" id="CLU_320564_0_0_1"/>
<protein>
    <recommendedName>
        <fullName evidence="2">Heterokaryon incompatibility domain-containing protein</fullName>
    </recommendedName>
</protein>
<proteinExistence type="predicted"/>
<feature type="compositionally biased region" description="Polar residues" evidence="1">
    <location>
        <begin position="203"/>
        <end position="212"/>
    </location>
</feature>
<dbReference type="Gene3D" id="2.60.40.790">
    <property type="match status" value="1"/>
</dbReference>
<evidence type="ECO:0000256" key="1">
    <source>
        <dbReference type="SAM" id="MobiDB-lite"/>
    </source>
</evidence>
<dbReference type="InParanoid" id="A0A067NX83"/>
<dbReference type="EMBL" id="KL198006">
    <property type="protein sequence ID" value="KDQ31610.1"/>
    <property type="molecule type" value="Genomic_DNA"/>
</dbReference>
<gene>
    <name evidence="3" type="ORF">PLEOSDRAFT_166754</name>
</gene>
<dbReference type="PANTHER" id="PTHR10622">
    <property type="entry name" value="HET DOMAIN-CONTAINING PROTEIN"/>
    <property type="match status" value="1"/>
</dbReference>
<dbReference type="InterPro" id="IPR010730">
    <property type="entry name" value="HET"/>
</dbReference>
<dbReference type="PANTHER" id="PTHR10622:SF10">
    <property type="entry name" value="HET DOMAIN-CONTAINING PROTEIN"/>
    <property type="match status" value="1"/>
</dbReference>
<reference evidence="4" key="1">
    <citation type="journal article" date="2014" name="Proc. Natl. Acad. Sci. U.S.A.">
        <title>Extensive sampling of basidiomycete genomes demonstrates inadequacy of the white-rot/brown-rot paradigm for wood decay fungi.</title>
        <authorList>
            <person name="Riley R."/>
            <person name="Salamov A.A."/>
            <person name="Brown D.W."/>
            <person name="Nagy L.G."/>
            <person name="Floudas D."/>
            <person name="Held B.W."/>
            <person name="Levasseur A."/>
            <person name="Lombard V."/>
            <person name="Morin E."/>
            <person name="Otillar R."/>
            <person name="Lindquist E.A."/>
            <person name="Sun H."/>
            <person name="LaButti K.M."/>
            <person name="Schmutz J."/>
            <person name="Jabbour D."/>
            <person name="Luo H."/>
            <person name="Baker S.E."/>
            <person name="Pisabarro A.G."/>
            <person name="Walton J.D."/>
            <person name="Blanchette R.A."/>
            <person name="Henrissat B."/>
            <person name="Martin F."/>
            <person name="Cullen D."/>
            <person name="Hibbett D.S."/>
            <person name="Grigoriev I.V."/>
        </authorList>
    </citation>
    <scope>NUCLEOTIDE SEQUENCE [LARGE SCALE GENOMIC DNA]</scope>
    <source>
        <strain evidence="4">PC15</strain>
    </source>
</reference>
<dbReference type="AlphaFoldDB" id="A0A067NX83"/>
<feature type="region of interest" description="Disordered" evidence="1">
    <location>
        <begin position="114"/>
        <end position="262"/>
    </location>
</feature>
<name>A0A067NX83_PLEO1</name>
<dbReference type="VEuPathDB" id="FungiDB:PLEOSDRAFT_166754"/>
<dbReference type="STRING" id="1137138.A0A067NX83"/>
<organism evidence="3 4">
    <name type="scientific">Pleurotus ostreatus (strain PC15)</name>
    <name type="common">Oyster mushroom</name>
    <dbReference type="NCBI Taxonomy" id="1137138"/>
    <lineage>
        <taxon>Eukaryota</taxon>
        <taxon>Fungi</taxon>
        <taxon>Dikarya</taxon>
        <taxon>Basidiomycota</taxon>
        <taxon>Agaricomycotina</taxon>
        <taxon>Agaricomycetes</taxon>
        <taxon>Agaricomycetidae</taxon>
        <taxon>Agaricales</taxon>
        <taxon>Pleurotineae</taxon>
        <taxon>Pleurotaceae</taxon>
        <taxon>Pleurotus</taxon>
    </lineage>
</organism>
<accession>A0A067NX83</accession>
<feature type="domain" description="Heterokaryon incompatibility" evidence="2">
    <location>
        <begin position="564"/>
        <end position="649"/>
    </location>
</feature>
<feature type="region of interest" description="Disordered" evidence="1">
    <location>
        <begin position="68"/>
        <end position="100"/>
    </location>
</feature>
<dbReference type="Pfam" id="PF06985">
    <property type="entry name" value="HET"/>
    <property type="match status" value="1"/>
</dbReference>
<dbReference type="CDD" id="cd06464">
    <property type="entry name" value="ACD_sHsps-like"/>
    <property type="match status" value="1"/>
</dbReference>
<evidence type="ECO:0000313" key="3">
    <source>
        <dbReference type="EMBL" id="KDQ31610.1"/>
    </source>
</evidence>
<evidence type="ECO:0000313" key="4">
    <source>
        <dbReference type="Proteomes" id="UP000027073"/>
    </source>
</evidence>
<dbReference type="SUPFAM" id="SSF49764">
    <property type="entry name" value="HSP20-like chaperones"/>
    <property type="match status" value="1"/>
</dbReference>
<dbReference type="Proteomes" id="UP000027073">
    <property type="component" value="Unassembled WGS sequence"/>
</dbReference>
<feature type="compositionally biased region" description="Low complexity" evidence="1">
    <location>
        <begin position="223"/>
        <end position="236"/>
    </location>
</feature>
<sequence>MPWATPEQLAYMNTMVLQYHGTVKGTPERRKFNAELREGWSRQWPLLEQHTNMFSSYFREELIRRGLIPRRTRKPTPKKRKKRKSAMPNPPDPPARSPLASTESITIYHRRLVPHASPSRPSSQHSPTPGPSRARRHSPTPGPSRACRHSPTPGPSRARRHSPTPGPSRARRHSPTPVPSPLPPSSHHTPTPGLSDPFDHTPTPAQSRLRLQSPTPPVPYTLPSPASSHHSTSPSPFRVWTECVPSSQSPSPRPLHMPPKAGDVPVSPPAKILQKELGKCLAFHLELPGVTRNDIDLIIQGQRISVVAQTNEVSYKWSTDVGGQVIPESVRSGFADGVLRIIVNVTGDVKVTNAWRTFHISTTPDSTAAITARWTHNKSCPLHRLPGCPCMRVQHQESCPLHGLPGCPWCERPVLAVFTLWATTVPVQRPWSREGYCGPTLTVGYKSAREEWHYTSPTPVVGCRGARVVFGQLLRGWKPYDDIEFRQNVEAYVFSAMARNPFGDCEACFLTSLQKELWQHNYECDTLYVNKVLYRVHQLITDKCTRNSIPVQHVREQIELLGQYAILSHRWESPGEELCFDDAANLSDPFVKAKQGFKKMKDFRGVVKSLYGCRYLWLDSLCISEPDRNASIPRMFGWYHRAYVWVIYLPIGQIQPKGFQWTNRGWTLQEYLAARRIKIIGAGLPTKKFDAIRRGTLDTTRDSKDSTLLGTLGTLEPYWNDYRPGTDKALSIFGAMRNRKTTRPEDKAYCLFSALQIDIPVNYGEGFDMAFYRLQVECLTQTGDLRLLLWEGASSPYNSALAGDFAAFKHAYWYEKRRAYAGSPAVSFDSEGVLRILVSLHPWHISPSKTYMFALLGEVRYGHRRKCFGILLRRRADHRYRRIQSIECEESDISVYKEPEWVYIK</sequence>